<evidence type="ECO:0000256" key="1">
    <source>
        <dbReference type="ARBA" id="ARBA00007596"/>
    </source>
</evidence>
<dbReference type="NCBIfam" id="TIGR01023">
    <property type="entry name" value="rpmG_bact"/>
    <property type="match status" value="1"/>
</dbReference>
<dbReference type="SUPFAM" id="SSF57829">
    <property type="entry name" value="Zn-binding ribosomal proteins"/>
    <property type="match status" value="1"/>
</dbReference>
<dbReference type="GO" id="GO:0005840">
    <property type="term" value="C:ribosome"/>
    <property type="evidence" value="ECO:0007669"/>
    <property type="project" value="UniProtKB-KW"/>
</dbReference>
<dbReference type="GO" id="GO:0006412">
    <property type="term" value="P:translation"/>
    <property type="evidence" value="ECO:0007669"/>
    <property type="project" value="UniProtKB-UniRule"/>
</dbReference>
<dbReference type="EMBL" id="MHIY01000021">
    <property type="protein sequence ID" value="OGY59675.1"/>
    <property type="molecule type" value="Genomic_DNA"/>
</dbReference>
<evidence type="ECO:0000256" key="2">
    <source>
        <dbReference type="ARBA" id="ARBA00022980"/>
    </source>
</evidence>
<dbReference type="GO" id="GO:0003735">
    <property type="term" value="F:structural constituent of ribosome"/>
    <property type="evidence" value="ECO:0007669"/>
    <property type="project" value="InterPro"/>
</dbReference>
<accession>A0A1G1Z4Z1</accession>
<gene>
    <name evidence="5" type="primary">rpmG</name>
    <name evidence="6" type="ORF">A3B23_03330</name>
</gene>
<dbReference type="Pfam" id="PF00471">
    <property type="entry name" value="Ribosomal_L33"/>
    <property type="match status" value="1"/>
</dbReference>
<dbReference type="InterPro" id="IPR001705">
    <property type="entry name" value="Ribosomal_bL33"/>
</dbReference>
<sequence length="56" mass="6896">MPKKFSENLIRLKCATCKRVNYYTRKNKKTTERKLDYSKFCSWCRVHTKHKEARIK</sequence>
<dbReference type="Gene3D" id="2.20.28.120">
    <property type="entry name" value="Ribosomal protein L33"/>
    <property type="match status" value="1"/>
</dbReference>
<dbReference type="Proteomes" id="UP000178744">
    <property type="component" value="Unassembled WGS sequence"/>
</dbReference>
<organism evidence="6 7">
    <name type="scientific">Candidatus Colwellbacteria bacterium RIFCSPLOWO2_01_FULL_48_10</name>
    <dbReference type="NCBI Taxonomy" id="1797690"/>
    <lineage>
        <taxon>Bacteria</taxon>
        <taxon>Candidatus Colwelliibacteriota</taxon>
    </lineage>
</organism>
<reference evidence="6 7" key="1">
    <citation type="journal article" date="2016" name="Nat. Commun.">
        <title>Thousands of microbial genomes shed light on interconnected biogeochemical processes in an aquifer system.</title>
        <authorList>
            <person name="Anantharaman K."/>
            <person name="Brown C.T."/>
            <person name="Hug L.A."/>
            <person name="Sharon I."/>
            <person name="Castelle C.J."/>
            <person name="Probst A.J."/>
            <person name="Thomas B.C."/>
            <person name="Singh A."/>
            <person name="Wilkins M.J."/>
            <person name="Karaoz U."/>
            <person name="Brodie E.L."/>
            <person name="Williams K.H."/>
            <person name="Hubbard S.S."/>
            <person name="Banfield J.F."/>
        </authorList>
    </citation>
    <scope>NUCLEOTIDE SEQUENCE [LARGE SCALE GENOMIC DNA]</scope>
</reference>
<evidence type="ECO:0000313" key="6">
    <source>
        <dbReference type="EMBL" id="OGY59675.1"/>
    </source>
</evidence>
<keyword evidence="2 5" id="KW-0689">Ribosomal protein</keyword>
<comment type="caution">
    <text evidence="6">The sequence shown here is derived from an EMBL/GenBank/DDBJ whole genome shotgun (WGS) entry which is preliminary data.</text>
</comment>
<dbReference type="AlphaFoldDB" id="A0A1G1Z4Z1"/>
<dbReference type="GO" id="GO:1990904">
    <property type="term" value="C:ribonucleoprotein complex"/>
    <property type="evidence" value="ECO:0007669"/>
    <property type="project" value="UniProtKB-KW"/>
</dbReference>
<dbReference type="InterPro" id="IPR038584">
    <property type="entry name" value="Ribosomal_bL33_sf"/>
</dbReference>
<dbReference type="HAMAP" id="MF_00294">
    <property type="entry name" value="Ribosomal_bL33"/>
    <property type="match status" value="1"/>
</dbReference>
<keyword evidence="3 5" id="KW-0687">Ribonucleoprotein</keyword>
<dbReference type="NCBIfam" id="NF001764">
    <property type="entry name" value="PRK00504.1"/>
    <property type="match status" value="1"/>
</dbReference>
<evidence type="ECO:0000256" key="5">
    <source>
        <dbReference type="HAMAP-Rule" id="MF_00294"/>
    </source>
</evidence>
<comment type="similarity">
    <text evidence="1 5">Belongs to the bacterial ribosomal protein bL33 family.</text>
</comment>
<dbReference type="InterPro" id="IPR011332">
    <property type="entry name" value="Ribosomal_zn-bd"/>
</dbReference>
<dbReference type="GO" id="GO:0005737">
    <property type="term" value="C:cytoplasm"/>
    <property type="evidence" value="ECO:0007669"/>
    <property type="project" value="UniProtKB-ARBA"/>
</dbReference>
<protein>
    <recommendedName>
        <fullName evidence="4 5">Large ribosomal subunit protein bL33</fullName>
    </recommendedName>
</protein>
<evidence type="ECO:0000313" key="7">
    <source>
        <dbReference type="Proteomes" id="UP000178744"/>
    </source>
</evidence>
<dbReference type="STRING" id="1797690.A3B23_03330"/>
<name>A0A1G1Z4Z1_9BACT</name>
<evidence type="ECO:0000256" key="4">
    <source>
        <dbReference type="ARBA" id="ARBA00035176"/>
    </source>
</evidence>
<evidence type="ECO:0000256" key="3">
    <source>
        <dbReference type="ARBA" id="ARBA00023274"/>
    </source>
</evidence>
<proteinExistence type="inferred from homology"/>